<evidence type="ECO:0000313" key="3">
    <source>
        <dbReference type="RefSeq" id="XP_053077865.1"/>
    </source>
</evidence>
<organism evidence="2 3">
    <name type="scientific">Acinonyx jubatus</name>
    <name type="common">Cheetah</name>
    <dbReference type="NCBI Taxonomy" id="32536"/>
    <lineage>
        <taxon>Eukaryota</taxon>
        <taxon>Metazoa</taxon>
        <taxon>Chordata</taxon>
        <taxon>Craniata</taxon>
        <taxon>Vertebrata</taxon>
        <taxon>Euteleostomi</taxon>
        <taxon>Mammalia</taxon>
        <taxon>Eutheria</taxon>
        <taxon>Laurasiatheria</taxon>
        <taxon>Carnivora</taxon>
        <taxon>Feliformia</taxon>
        <taxon>Felidae</taxon>
        <taxon>Felinae</taxon>
        <taxon>Acinonyx</taxon>
    </lineage>
</organism>
<dbReference type="Proteomes" id="UP001652583">
    <property type="component" value="Chromosome C2"/>
</dbReference>
<proteinExistence type="predicted"/>
<keyword evidence="2" id="KW-1185">Reference proteome</keyword>
<dbReference type="GeneID" id="128315375"/>
<feature type="region of interest" description="Disordered" evidence="1">
    <location>
        <begin position="183"/>
        <end position="213"/>
    </location>
</feature>
<sequence length="213" mass="23169">MEAGVSSVKLGRDVSKESCRHRRRRRCRRCRRRRCLCCCCSRSIREPPPPPLPLLPLALLPLLPPPFPGPRDTPSASGGSCLLAPPLPLPLPSVTYPLLAALARTFSNTPASLHHLLGHPGGLWDLLCAPRRKQAPNPCLADGLSRLHHQQEEKKLFRPPKPHSAGASQLPLLLPAVQVRGFEHRSGGDRGSSRRREDTGGALHSGVPLTSIT</sequence>
<accession>A0ABM3Q1R2</accession>
<reference evidence="3" key="1">
    <citation type="submission" date="2025-08" db="UniProtKB">
        <authorList>
            <consortium name="RefSeq"/>
        </authorList>
    </citation>
    <scope>IDENTIFICATION</scope>
    <source>
        <tissue evidence="3">Blood</tissue>
    </source>
</reference>
<evidence type="ECO:0000256" key="1">
    <source>
        <dbReference type="SAM" id="MobiDB-lite"/>
    </source>
</evidence>
<evidence type="ECO:0000313" key="2">
    <source>
        <dbReference type="Proteomes" id="UP001652583"/>
    </source>
</evidence>
<gene>
    <name evidence="3" type="primary">LOC128315375</name>
</gene>
<dbReference type="RefSeq" id="XP_053077865.1">
    <property type="nucleotide sequence ID" value="XM_053221890.1"/>
</dbReference>
<feature type="compositionally biased region" description="Basic and acidic residues" evidence="1">
    <location>
        <begin position="183"/>
        <end position="199"/>
    </location>
</feature>
<name>A0ABM3Q1R2_ACIJB</name>
<protein>
    <submittedName>
        <fullName evidence="3">Uncharacterized protein LOC128315375</fullName>
    </submittedName>
</protein>